<dbReference type="InterPro" id="IPR022337">
    <property type="entry name" value="Inositol_monophosphatase_SuhB"/>
</dbReference>
<name>A0A831UEW7_GEOME</name>
<dbReference type="FunFam" id="3.40.190.80:FF:000002">
    <property type="entry name" value="Inositol-1-monophosphatase"/>
    <property type="match status" value="1"/>
</dbReference>
<dbReference type="GO" id="GO:0007165">
    <property type="term" value="P:signal transduction"/>
    <property type="evidence" value="ECO:0007669"/>
    <property type="project" value="TreeGrafter"/>
</dbReference>
<evidence type="ECO:0000313" key="9">
    <source>
        <dbReference type="EMBL" id="HEN43117.1"/>
    </source>
</evidence>
<dbReference type="InterPro" id="IPR000760">
    <property type="entry name" value="Inositol_monophosphatase-like"/>
</dbReference>
<gene>
    <name evidence="9" type="ORF">ENQ87_12250</name>
</gene>
<feature type="binding site" evidence="7">
    <location>
        <position position="84"/>
    </location>
    <ligand>
        <name>Mg(2+)</name>
        <dbReference type="ChEBI" id="CHEBI:18420"/>
        <label>1</label>
        <note>catalytic</note>
    </ligand>
</feature>
<dbReference type="GO" id="GO:0046854">
    <property type="term" value="P:phosphatidylinositol phosphate biosynthetic process"/>
    <property type="evidence" value="ECO:0007669"/>
    <property type="project" value="InterPro"/>
</dbReference>
<dbReference type="InterPro" id="IPR020550">
    <property type="entry name" value="Inositol_monophosphatase_CS"/>
</dbReference>
<keyword evidence="5 8" id="KW-0378">Hydrolase</keyword>
<dbReference type="Pfam" id="PF00459">
    <property type="entry name" value="Inositol_P"/>
    <property type="match status" value="1"/>
</dbReference>
<organism evidence="9">
    <name type="scientific">Geobacter metallireducens</name>
    <dbReference type="NCBI Taxonomy" id="28232"/>
    <lineage>
        <taxon>Bacteria</taxon>
        <taxon>Pseudomonadati</taxon>
        <taxon>Thermodesulfobacteriota</taxon>
        <taxon>Desulfuromonadia</taxon>
        <taxon>Geobacterales</taxon>
        <taxon>Geobacteraceae</taxon>
        <taxon>Geobacter</taxon>
    </lineage>
</organism>
<dbReference type="GO" id="GO:0008934">
    <property type="term" value="F:inositol monophosphate 1-phosphatase activity"/>
    <property type="evidence" value="ECO:0007669"/>
    <property type="project" value="InterPro"/>
</dbReference>
<evidence type="ECO:0000256" key="4">
    <source>
        <dbReference type="ARBA" id="ARBA00022723"/>
    </source>
</evidence>
<dbReference type="FunFam" id="3.30.540.10:FF:000003">
    <property type="entry name" value="Inositol-1-monophosphatase"/>
    <property type="match status" value="1"/>
</dbReference>
<dbReference type="InterPro" id="IPR020583">
    <property type="entry name" value="Inositol_monoP_metal-BS"/>
</dbReference>
<evidence type="ECO:0000256" key="6">
    <source>
        <dbReference type="ARBA" id="ARBA00022842"/>
    </source>
</evidence>
<comment type="caution">
    <text evidence="9">The sequence shown here is derived from an EMBL/GenBank/DDBJ whole genome shotgun (WGS) entry which is preliminary data.</text>
</comment>
<dbReference type="GO" id="GO:0006020">
    <property type="term" value="P:inositol metabolic process"/>
    <property type="evidence" value="ECO:0007669"/>
    <property type="project" value="TreeGrafter"/>
</dbReference>
<sequence length="261" mass="28542">MMKAFLETAIRAARAAGAIQRQRLWSEHAISFKGEIDLVTEVDRACEELIVAAIRSAHPGHGILAEEGTRDTGISRHRWIVDPLDGTTNYAHGFPWFCVSIALEIDGEVRLGVIYHPVMDELFTAVKGEGAFVNGRPIRVSSRRPLRQCLLATGFPYDRTPDNENNFTHFFNFQFAARAVRRAGAAALDLAYVAAGRLDGYWELKLKPWDVAAGRLLVTEAGGRVTNHGGEPFAIGDHRILASNGLIHDEMLAVLGGGEGA</sequence>
<dbReference type="Gene3D" id="3.30.540.10">
    <property type="entry name" value="Fructose-1,6-Bisphosphatase, subunit A, domain 1"/>
    <property type="match status" value="1"/>
</dbReference>
<comment type="cofactor">
    <cofactor evidence="2 7 8">
        <name>Mg(2+)</name>
        <dbReference type="ChEBI" id="CHEBI:18420"/>
    </cofactor>
</comment>
<dbReference type="Gene3D" id="3.40.190.80">
    <property type="match status" value="1"/>
</dbReference>
<feature type="binding site" evidence="7">
    <location>
        <position position="85"/>
    </location>
    <ligand>
        <name>Mg(2+)</name>
        <dbReference type="ChEBI" id="CHEBI:18420"/>
        <label>1</label>
        <note>catalytic</note>
    </ligand>
</feature>
<evidence type="ECO:0000256" key="1">
    <source>
        <dbReference type="ARBA" id="ARBA00001033"/>
    </source>
</evidence>
<keyword evidence="4 7" id="KW-0479">Metal-binding</keyword>
<protein>
    <recommendedName>
        <fullName evidence="8">Inositol-1-monophosphatase</fullName>
        <ecNumber evidence="8">3.1.3.25</ecNumber>
    </recommendedName>
</protein>
<feature type="binding site" evidence="7">
    <location>
        <position position="82"/>
    </location>
    <ligand>
        <name>Mg(2+)</name>
        <dbReference type="ChEBI" id="CHEBI:18420"/>
        <label>1</label>
        <note>catalytic</note>
    </ligand>
</feature>
<evidence type="ECO:0000256" key="7">
    <source>
        <dbReference type="PIRSR" id="PIRSR600760-2"/>
    </source>
</evidence>
<dbReference type="PRINTS" id="PR01959">
    <property type="entry name" value="SBIMPHPHTASE"/>
</dbReference>
<dbReference type="PANTHER" id="PTHR20854:SF4">
    <property type="entry name" value="INOSITOL-1-MONOPHOSPHATASE-RELATED"/>
    <property type="match status" value="1"/>
</dbReference>
<evidence type="ECO:0000256" key="5">
    <source>
        <dbReference type="ARBA" id="ARBA00022801"/>
    </source>
</evidence>
<feature type="binding site" evidence="7">
    <location>
        <position position="210"/>
    </location>
    <ligand>
        <name>Mg(2+)</name>
        <dbReference type="ChEBI" id="CHEBI:18420"/>
        <label>1</label>
        <note>catalytic</note>
    </ligand>
</feature>
<evidence type="ECO:0000256" key="8">
    <source>
        <dbReference type="RuleBase" id="RU364068"/>
    </source>
</evidence>
<reference evidence="9" key="1">
    <citation type="journal article" date="2020" name="mSystems">
        <title>Genome- and Community-Level Interaction Insights into Carbon Utilization and Element Cycling Functions of Hydrothermarchaeota in Hydrothermal Sediment.</title>
        <authorList>
            <person name="Zhou Z."/>
            <person name="Liu Y."/>
            <person name="Xu W."/>
            <person name="Pan J."/>
            <person name="Luo Z.H."/>
            <person name="Li M."/>
        </authorList>
    </citation>
    <scope>NUCLEOTIDE SEQUENCE [LARGE SCALE GENOMIC DNA]</scope>
    <source>
        <strain evidence="9">SpSt-349</strain>
    </source>
</reference>
<dbReference type="PRINTS" id="PR00377">
    <property type="entry name" value="IMPHPHTASES"/>
</dbReference>
<keyword evidence="6 7" id="KW-0460">Magnesium</keyword>
<dbReference type="GO" id="GO:0046872">
    <property type="term" value="F:metal ion binding"/>
    <property type="evidence" value="ECO:0007669"/>
    <property type="project" value="UniProtKB-KW"/>
</dbReference>
<feature type="binding site" evidence="7">
    <location>
        <position position="66"/>
    </location>
    <ligand>
        <name>Mg(2+)</name>
        <dbReference type="ChEBI" id="CHEBI:18420"/>
        <label>1</label>
        <note>catalytic</note>
    </ligand>
</feature>
<evidence type="ECO:0000256" key="3">
    <source>
        <dbReference type="ARBA" id="ARBA00009759"/>
    </source>
</evidence>
<dbReference type="EMBL" id="DSOV01000055">
    <property type="protein sequence ID" value="HEN43117.1"/>
    <property type="molecule type" value="Genomic_DNA"/>
</dbReference>
<comment type="similarity">
    <text evidence="3 8">Belongs to the inositol monophosphatase superfamily.</text>
</comment>
<dbReference type="CDD" id="cd01639">
    <property type="entry name" value="IMPase"/>
    <property type="match status" value="1"/>
</dbReference>
<dbReference type="PROSITE" id="PS00630">
    <property type="entry name" value="IMP_2"/>
    <property type="match status" value="1"/>
</dbReference>
<dbReference type="AlphaFoldDB" id="A0A831UEW7"/>
<dbReference type="PANTHER" id="PTHR20854">
    <property type="entry name" value="INOSITOL MONOPHOSPHATASE"/>
    <property type="match status" value="1"/>
</dbReference>
<comment type="catalytic activity">
    <reaction evidence="1 8">
        <text>a myo-inositol phosphate + H2O = myo-inositol + phosphate</text>
        <dbReference type="Rhea" id="RHEA:24056"/>
        <dbReference type="ChEBI" id="CHEBI:15377"/>
        <dbReference type="ChEBI" id="CHEBI:17268"/>
        <dbReference type="ChEBI" id="CHEBI:43474"/>
        <dbReference type="ChEBI" id="CHEBI:84139"/>
        <dbReference type="EC" id="3.1.3.25"/>
    </reaction>
</comment>
<dbReference type="PROSITE" id="PS00629">
    <property type="entry name" value="IMP_1"/>
    <property type="match status" value="1"/>
</dbReference>
<evidence type="ECO:0000256" key="2">
    <source>
        <dbReference type="ARBA" id="ARBA00001946"/>
    </source>
</evidence>
<dbReference type="EC" id="3.1.3.25" evidence="8"/>
<dbReference type="SUPFAM" id="SSF56655">
    <property type="entry name" value="Carbohydrate phosphatase"/>
    <property type="match status" value="1"/>
</dbReference>
<accession>A0A831UEW7</accession>
<dbReference type="InterPro" id="IPR033942">
    <property type="entry name" value="IMPase"/>
</dbReference>
<proteinExistence type="inferred from homology"/>